<dbReference type="Proteomes" id="UP000270411">
    <property type="component" value="Chromosome 1"/>
</dbReference>
<feature type="compositionally biased region" description="Low complexity" evidence="1">
    <location>
        <begin position="35"/>
        <end position="45"/>
    </location>
</feature>
<evidence type="ECO:0000313" key="3">
    <source>
        <dbReference type="Proteomes" id="UP000270411"/>
    </source>
</evidence>
<dbReference type="AlphaFoldDB" id="A0A3G8H0G2"/>
<evidence type="ECO:0000313" key="2">
    <source>
        <dbReference type="EMBL" id="AZG13993.1"/>
    </source>
</evidence>
<reference evidence="3" key="1">
    <citation type="submission" date="2018-11" db="EMBL/GenBank/DDBJ databases">
        <title>FDA dAtabase for Regulatory Grade micrObial Sequences (FDA-ARGOS): Supporting development and validation of Infectious Disease Dx tests.</title>
        <authorList>
            <person name="Goldberg B."/>
            <person name="Campos J."/>
            <person name="Tallon L."/>
            <person name="Sadzewicz L."/>
            <person name="Zhao X."/>
            <person name="Vavikolanu K."/>
            <person name="Mehta A."/>
            <person name="Aluvathingal J."/>
            <person name="Nadendla S."/>
            <person name="Geyer C."/>
            <person name="Nandy P."/>
            <person name="Yan Y."/>
            <person name="Sichtig H."/>
        </authorList>
    </citation>
    <scope>NUCLEOTIDE SEQUENCE [LARGE SCALE GENOMIC DNA]</scope>
    <source>
        <strain evidence="3">FDAARGOS_614</strain>
    </source>
</reference>
<dbReference type="RefSeq" id="WP_124683837.1">
    <property type="nucleotide sequence ID" value="NZ_CP033969.1"/>
</dbReference>
<evidence type="ECO:0000256" key="1">
    <source>
        <dbReference type="SAM" id="MobiDB-lite"/>
    </source>
</evidence>
<proteinExistence type="predicted"/>
<gene>
    <name evidence="2" type="primary">hemP</name>
    <name evidence="2" type="ORF">EHF44_11375</name>
</gene>
<dbReference type="Pfam" id="PF10636">
    <property type="entry name" value="hemP"/>
    <property type="match status" value="1"/>
</dbReference>
<dbReference type="InterPro" id="IPR019600">
    <property type="entry name" value="Hemin_uptake_protein_HemP"/>
</dbReference>
<accession>A0A3G8H0G2</accession>
<sequence>MSTLSLPMSQPREVTRRRLSLRRVEVAPQARRESAAAMPTASSTASSALESVKSAVAALPARLEALMRQTPNNPVDPQAVPLEAIMQGATTLPILHNGEVYTLRVTRYGKLILTK</sequence>
<dbReference type="EMBL" id="CP033969">
    <property type="protein sequence ID" value="AZG13993.1"/>
    <property type="molecule type" value="Genomic_DNA"/>
</dbReference>
<protein>
    <submittedName>
        <fullName evidence="2">Hemin uptake protein HemP</fullName>
    </submittedName>
</protein>
<name>A0A3G8H0G2_9BURK</name>
<dbReference type="OrthoDB" id="5348353at2"/>
<feature type="region of interest" description="Disordered" evidence="1">
    <location>
        <begin position="1"/>
        <end position="45"/>
    </location>
</feature>
<dbReference type="KEGG" id="cpau:EHF44_11375"/>
<organism evidence="2 3">
    <name type="scientific">Cupriavidus pauculus</name>
    <dbReference type="NCBI Taxonomy" id="82633"/>
    <lineage>
        <taxon>Bacteria</taxon>
        <taxon>Pseudomonadati</taxon>
        <taxon>Pseudomonadota</taxon>
        <taxon>Betaproteobacteria</taxon>
        <taxon>Burkholderiales</taxon>
        <taxon>Burkholderiaceae</taxon>
        <taxon>Cupriavidus</taxon>
    </lineage>
</organism>
<feature type="compositionally biased region" description="Basic and acidic residues" evidence="1">
    <location>
        <begin position="22"/>
        <end position="34"/>
    </location>
</feature>
<dbReference type="Gene3D" id="2.10.70.10">
    <property type="entry name" value="Complement Module, domain 1"/>
    <property type="match status" value="1"/>
</dbReference>